<keyword evidence="16" id="KW-1185">Reference proteome</keyword>
<dbReference type="InterPro" id="IPR013032">
    <property type="entry name" value="EGF-like_CS"/>
</dbReference>
<evidence type="ECO:0000313" key="15">
    <source>
        <dbReference type="Ensembl" id="ENSLACP00000006909.1"/>
    </source>
</evidence>
<feature type="disulfide bond" evidence="12">
    <location>
        <begin position="1313"/>
        <end position="1322"/>
    </location>
</feature>
<feature type="disulfide bond" evidence="12">
    <location>
        <begin position="1230"/>
        <end position="1239"/>
    </location>
</feature>
<dbReference type="EMBL" id="AFYH01131434">
    <property type="status" value="NOT_ANNOTATED_CDS"/>
    <property type="molecule type" value="Genomic_DNA"/>
</dbReference>
<dbReference type="OMA" id="RDMFIML"/>
<dbReference type="EMBL" id="AFYH01131429">
    <property type="status" value="NOT_ANNOTATED_CDS"/>
    <property type="molecule type" value="Genomic_DNA"/>
</dbReference>
<dbReference type="CDD" id="cd00110">
    <property type="entry name" value="LamG"/>
    <property type="match status" value="2"/>
</dbReference>
<dbReference type="HOGENOM" id="CLU_000827_2_2_1"/>
<protein>
    <submittedName>
        <fullName evidence="15">Crumbs cell polarity complex component 1</fullName>
    </submittedName>
</protein>
<dbReference type="PROSITE" id="PS00010">
    <property type="entry name" value="ASX_HYDROXYL"/>
    <property type="match status" value="10"/>
</dbReference>
<dbReference type="FunFam" id="2.10.25.10:FF:000039">
    <property type="entry name" value="Crumbs cell polarity complex component 1"/>
    <property type="match status" value="1"/>
</dbReference>
<dbReference type="SMART" id="SM00179">
    <property type="entry name" value="EGF_CA"/>
    <property type="match status" value="16"/>
</dbReference>
<keyword evidence="4" id="KW-0812">Transmembrane</keyword>
<dbReference type="EMBL" id="AFYH01131426">
    <property type="status" value="NOT_ANNOTATED_CDS"/>
    <property type="molecule type" value="Genomic_DNA"/>
</dbReference>
<accession>H3AB88</accession>
<dbReference type="InterPro" id="IPR009030">
    <property type="entry name" value="Growth_fac_rcpt_cys_sf"/>
</dbReference>
<dbReference type="PROSITE" id="PS50025">
    <property type="entry name" value="LAM_G_DOMAIN"/>
    <property type="match status" value="2"/>
</dbReference>
<dbReference type="Ensembl" id="ENSLACT00000006968.1">
    <property type="protein sequence ID" value="ENSLACP00000006909.1"/>
    <property type="gene ID" value="ENSLACG00000006133.1"/>
</dbReference>
<evidence type="ECO:0000256" key="9">
    <source>
        <dbReference type="ARBA" id="ARBA00023136"/>
    </source>
</evidence>
<keyword evidence="3 12" id="KW-0245">EGF-like domain</keyword>
<dbReference type="EMBL" id="AFYH01131433">
    <property type="status" value="NOT_ANNOTATED_CDS"/>
    <property type="molecule type" value="Genomic_DNA"/>
</dbReference>
<dbReference type="PROSITE" id="PS01186">
    <property type="entry name" value="EGF_2"/>
    <property type="match status" value="9"/>
</dbReference>
<dbReference type="Pfam" id="PF00008">
    <property type="entry name" value="EGF"/>
    <property type="match status" value="13"/>
</dbReference>
<feature type="disulfide bond" evidence="12">
    <location>
        <begin position="136"/>
        <end position="145"/>
    </location>
</feature>
<dbReference type="FunCoup" id="H3AB88">
    <property type="interactions" value="294"/>
</dbReference>
<evidence type="ECO:0000256" key="3">
    <source>
        <dbReference type="ARBA" id="ARBA00022536"/>
    </source>
</evidence>
<dbReference type="STRING" id="7897.ENSLACP00000006909"/>
<dbReference type="FunFam" id="2.10.25.10:FF:000100">
    <property type="entry name" value="neurogenic locus notch homolog protein 3"/>
    <property type="match status" value="1"/>
</dbReference>
<dbReference type="GO" id="GO:0007219">
    <property type="term" value="P:Notch signaling pathway"/>
    <property type="evidence" value="ECO:0007669"/>
    <property type="project" value="TreeGrafter"/>
</dbReference>
<reference evidence="15" key="2">
    <citation type="submission" date="2025-08" db="UniProtKB">
        <authorList>
            <consortium name="Ensembl"/>
        </authorList>
    </citation>
    <scope>IDENTIFICATION</scope>
</reference>
<dbReference type="InterPro" id="IPR001881">
    <property type="entry name" value="EGF-like_Ca-bd_dom"/>
</dbReference>
<dbReference type="EMBL" id="AFYH01131435">
    <property type="status" value="NOT_ANNOTATED_CDS"/>
    <property type="molecule type" value="Genomic_DNA"/>
</dbReference>
<feature type="disulfide bond" evidence="12">
    <location>
        <begin position="250"/>
        <end position="259"/>
    </location>
</feature>
<evidence type="ECO:0000259" key="14">
    <source>
        <dbReference type="PROSITE" id="PS50026"/>
    </source>
</evidence>
<evidence type="ECO:0000256" key="10">
    <source>
        <dbReference type="ARBA" id="ARBA00023157"/>
    </source>
</evidence>
<feature type="domain" description="Laminin G" evidence="13">
    <location>
        <begin position="942"/>
        <end position="1127"/>
    </location>
</feature>
<feature type="domain" description="EGF-like" evidence="14">
    <location>
        <begin position="1129"/>
        <end position="1165"/>
    </location>
</feature>
<feature type="domain" description="EGF-like" evidence="14">
    <location>
        <begin position="70"/>
        <end position="108"/>
    </location>
</feature>
<gene>
    <name evidence="15" type="primary">CRB1</name>
</gene>
<dbReference type="InParanoid" id="H3AB88"/>
<feature type="domain" description="EGF-like" evidence="14">
    <location>
        <begin position="29"/>
        <end position="68"/>
    </location>
</feature>
<dbReference type="PROSITE" id="PS00022">
    <property type="entry name" value="EGF_1"/>
    <property type="match status" value="13"/>
</dbReference>
<feature type="domain" description="EGF-like" evidence="14">
    <location>
        <begin position="1245"/>
        <end position="1285"/>
    </location>
</feature>
<feature type="disulfide bond" evidence="12">
    <location>
        <begin position="1275"/>
        <end position="1284"/>
    </location>
</feature>
<feature type="domain" description="EGF-like" evidence="14">
    <location>
        <begin position="440"/>
        <end position="480"/>
    </location>
</feature>
<keyword evidence="8" id="KW-1133">Transmembrane helix</keyword>
<feature type="disulfide bond" evidence="12">
    <location>
        <begin position="904"/>
        <end position="913"/>
    </location>
</feature>
<dbReference type="InterPro" id="IPR000742">
    <property type="entry name" value="EGF"/>
</dbReference>
<feature type="disulfide bond" evidence="12">
    <location>
        <begin position="174"/>
        <end position="183"/>
    </location>
</feature>
<feature type="disulfide bond" evidence="12">
    <location>
        <begin position="1171"/>
        <end position="1181"/>
    </location>
</feature>
<comment type="subcellular location">
    <subcellularLocation>
        <location evidence="1">Cell membrane</location>
        <topology evidence="1">Single-pass type I membrane protein</topology>
    </subcellularLocation>
</comment>
<dbReference type="EMBL" id="AFYH01131431">
    <property type="status" value="NOT_ANNOTATED_CDS"/>
    <property type="molecule type" value="Genomic_DNA"/>
</dbReference>
<evidence type="ECO:0000256" key="11">
    <source>
        <dbReference type="ARBA" id="ARBA00023180"/>
    </source>
</evidence>
<organism evidence="15 16">
    <name type="scientific">Latimeria chalumnae</name>
    <name type="common">Coelacanth</name>
    <dbReference type="NCBI Taxonomy" id="7897"/>
    <lineage>
        <taxon>Eukaryota</taxon>
        <taxon>Metazoa</taxon>
        <taxon>Chordata</taxon>
        <taxon>Craniata</taxon>
        <taxon>Vertebrata</taxon>
        <taxon>Euteleostomi</taxon>
        <taxon>Coelacanthiformes</taxon>
        <taxon>Coelacanthidae</taxon>
        <taxon>Latimeria</taxon>
    </lineage>
</organism>
<feature type="domain" description="EGF-like" evidence="14">
    <location>
        <begin position="262"/>
        <end position="299"/>
    </location>
</feature>
<feature type="domain" description="EGF-like" evidence="14">
    <location>
        <begin position="1167"/>
        <end position="1202"/>
    </location>
</feature>
<feature type="disulfide bond" evidence="12">
    <location>
        <begin position="1155"/>
        <end position="1164"/>
    </location>
</feature>
<feature type="domain" description="Laminin G" evidence="13">
    <location>
        <begin position="482"/>
        <end position="678"/>
    </location>
</feature>
<feature type="disulfide bond" evidence="12">
    <location>
        <begin position="1192"/>
        <end position="1201"/>
    </location>
</feature>
<feature type="disulfide bond" evidence="12">
    <location>
        <begin position="470"/>
        <end position="479"/>
    </location>
</feature>
<feature type="disulfide bond" evidence="12">
    <location>
        <begin position="79"/>
        <end position="96"/>
    </location>
</feature>
<dbReference type="EMBL" id="AFYH01131428">
    <property type="status" value="NOT_ANNOTATED_CDS"/>
    <property type="molecule type" value="Genomic_DNA"/>
</dbReference>
<keyword evidence="6" id="KW-0677">Repeat</keyword>
<dbReference type="PRINTS" id="PR00010">
    <property type="entry name" value="EGFBLOOD"/>
</dbReference>
<feature type="domain" description="EGF-like" evidence="14">
    <location>
        <begin position="148"/>
        <end position="184"/>
    </location>
</feature>
<dbReference type="FunFam" id="2.10.25.10:FF:000123">
    <property type="entry name" value="Crumbs homolog 1 (Drosophila)"/>
    <property type="match status" value="1"/>
</dbReference>
<evidence type="ECO:0000256" key="7">
    <source>
        <dbReference type="ARBA" id="ARBA00022837"/>
    </source>
</evidence>
<dbReference type="FunFam" id="2.10.25.10:FF:000109">
    <property type="entry name" value="Notch homolog 4, [Drosophila]"/>
    <property type="match status" value="1"/>
</dbReference>
<evidence type="ECO:0000259" key="13">
    <source>
        <dbReference type="PROSITE" id="PS50025"/>
    </source>
</evidence>
<feature type="domain" description="EGF-like" evidence="14">
    <location>
        <begin position="397"/>
        <end position="438"/>
    </location>
</feature>
<feature type="domain" description="EGF-like" evidence="14">
    <location>
        <begin position="1287"/>
        <end position="1323"/>
    </location>
</feature>
<dbReference type="EMBL" id="AFYH01131430">
    <property type="status" value="NOT_ANNOTATED_CDS"/>
    <property type="molecule type" value="Genomic_DNA"/>
</dbReference>
<dbReference type="GO" id="GO:0005112">
    <property type="term" value="F:Notch binding"/>
    <property type="evidence" value="ECO:0007669"/>
    <property type="project" value="TreeGrafter"/>
</dbReference>
<dbReference type="FunFam" id="2.10.25.10:FF:000279">
    <property type="entry name" value="Neurogenic locus notch 1"/>
    <property type="match status" value="1"/>
</dbReference>
<dbReference type="SMART" id="SM00282">
    <property type="entry name" value="LamG"/>
    <property type="match status" value="2"/>
</dbReference>
<dbReference type="GO" id="GO:0005886">
    <property type="term" value="C:plasma membrane"/>
    <property type="evidence" value="ECO:0007669"/>
    <property type="project" value="UniProtKB-SubCell"/>
</dbReference>
<dbReference type="Pfam" id="PF12661">
    <property type="entry name" value="hEGF"/>
    <property type="match status" value="2"/>
</dbReference>
<keyword evidence="5" id="KW-0732">Signal</keyword>
<dbReference type="SUPFAM" id="SSF57196">
    <property type="entry name" value="EGF/Laminin"/>
    <property type="match status" value="11"/>
</dbReference>
<evidence type="ECO:0000256" key="8">
    <source>
        <dbReference type="ARBA" id="ARBA00022989"/>
    </source>
</evidence>
<dbReference type="SUPFAM" id="SSF49899">
    <property type="entry name" value="Concanavalin A-like lectins/glucanases"/>
    <property type="match status" value="2"/>
</dbReference>
<dbReference type="InterPro" id="IPR013320">
    <property type="entry name" value="ConA-like_dom_sf"/>
</dbReference>
<dbReference type="PANTHER" id="PTHR12916">
    <property type="entry name" value="CYTOCHROME C OXIDASE POLYPEPTIDE VIC-2"/>
    <property type="match status" value="1"/>
</dbReference>
<dbReference type="PROSITE" id="PS01187">
    <property type="entry name" value="EGF_CA"/>
    <property type="match status" value="5"/>
</dbReference>
<dbReference type="InterPro" id="IPR000152">
    <property type="entry name" value="EGF-type_Asp/Asn_hydroxyl_site"/>
</dbReference>
<evidence type="ECO:0000256" key="12">
    <source>
        <dbReference type="PROSITE-ProRule" id="PRU00076"/>
    </source>
</evidence>
<dbReference type="SMART" id="SM00181">
    <property type="entry name" value="EGF"/>
    <property type="match status" value="17"/>
</dbReference>
<keyword evidence="9" id="KW-0472">Membrane</keyword>
<comment type="caution">
    <text evidence="12">Lacks conserved residue(s) required for the propagation of feature annotation.</text>
</comment>
<keyword evidence="7" id="KW-0106">Calcium</keyword>
<feature type="domain" description="EGF-like" evidence="14">
    <location>
        <begin position="674"/>
        <end position="710"/>
    </location>
</feature>
<evidence type="ECO:0000256" key="4">
    <source>
        <dbReference type="ARBA" id="ARBA00022692"/>
    </source>
</evidence>
<sequence length="1366" mass="151697">TAKWQLWLIPFYLKLWLFIYGKCLLYAKNGLQCLSNPCQNNATCNESADGYVCHCTSTHVHFVGKNCEKQYDACSPNPCEQKAPCISTAGSTNITCLCPPDYDGLRCERQTNKCANNTCMNGGSCYESATDATCTCVEGYTGAHCETNVNECASNPCQNGALCIDKVHGYSCFCVPGYQGKHCEIEVNECVSEPCQNGATCLNGIGKYVCVCPPGYTGTNCELEIDDCLSQPCFNSATCYDSLTGYFCTCTPGFRGNLCEINIDECASQPCQNGGKCIDKENGYSCNCTCTGFIGPHCETYIPLCLSQPCLNNATCEDSKQNYTCHCWPGKHGIQNEINFKKCSVKNCQFKGYCCYIVLNNIKPFIYGVPEGFYYGQSSIFIVLKGTGSTGTRCQDDINECDLNPCQNGGTCENFIGTYVCHCPARKEGIIYGGQNCTDILIGCESHKCQNGGTCIPYLQNHHHGYSCICSSGYTGHLCQITTTFSFEVPGYLHVNTEVVREQFYDVTLTFRTVLPNAILFHRGSKDFFMRLELRNGQLQSTLQRNTQPMVILHSSHNVSDGEWHTVEITLERTFTLKIQDGLCTKNCVKELSIDAFSIQQISFAFQNTFIAGLPDKVAKNISYSTGNIYVESSFVGCFQDVQVDSHIIIPENLSSGSLLNISSSLNVKIGCNKNDRCEANPCQNRGHCINLWLNYHCECYRPYEGPNCSQDLGKGKKSTNPCLIDIVEQKNQDYWLHNFFSMEKVDDYIVVFDNYLLCSCENYRVLVKPLSVPDTNNKFVQIQKIIIIIIIIITTTSLDMLISNPGCHCMSDIDGLKLTMEAVVEVGIYIDKHILYLRAFPMFDCGKDIELNNKNHLDSSNAGVYLRTLETVIILFISIPLHSNPCENGGVCYSNWDDFTCTCPPNTVGRTCEEVRWCELNACPPETQCQPFQNGFECIANITFKVESPVLSYHGNGKITRDLTNITFSFQTRNLEATILHAEKELEVLTIGLQKSYLIFTLQSGNSFYTLSLISTKKVSDGRWHRVTLSMTDPSSQSSRWHMEVDDEEIVTNAVTTGNLNFLKEEINIYLGGKRPEIRGGLAGCLSTVKISGIPLPFLGNADVHVTRPQREQFTKTQKSPVLIGCLDYDGCIPNPCMNGGNCEHFNNLYLCLCPMGWTGPTCEINIDECNSNPCVHGNCTDGTGEYMCDCEPGYTGTSCQQDIDDCTKNQCANGATCIDGINRYSCLCPANFTGALCEYSSLPTTSCADTKRNLTCFNGGNCTQDKGGTKCICRPGFTGDRCEIDIDECESDPCLNEGLCRNLPNRFQCICDVNFAGSRCEIDVSDLSFYISLLLWQNLFQLLSYLVLRMDDDPAVEWGEQEEN</sequence>
<dbReference type="PROSITE" id="PS50026">
    <property type="entry name" value="EGF_3"/>
    <property type="match status" value="17"/>
</dbReference>
<evidence type="ECO:0000256" key="5">
    <source>
        <dbReference type="ARBA" id="ARBA00022729"/>
    </source>
</evidence>
<name>H3AB88_LATCH</name>
<feature type="domain" description="EGF-like" evidence="14">
    <location>
        <begin position="1204"/>
        <end position="1240"/>
    </location>
</feature>
<dbReference type="PANTHER" id="PTHR12916:SF4">
    <property type="entry name" value="UNINFLATABLE, ISOFORM C"/>
    <property type="match status" value="1"/>
</dbReference>
<dbReference type="GeneTree" id="ENSGT00940000155152"/>
<keyword evidence="10 12" id="KW-1015">Disulfide bond</keyword>
<feature type="domain" description="EGF-like" evidence="14">
    <location>
        <begin position="186"/>
        <end position="222"/>
    </location>
</feature>
<dbReference type="Gene3D" id="2.10.25.10">
    <property type="entry name" value="Laminin"/>
    <property type="match status" value="17"/>
</dbReference>
<dbReference type="FunFam" id="2.10.25.10:FF:000348">
    <property type="entry name" value="Crumbs 1, cell polarity complex component"/>
    <property type="match status" value="1"/>
</dbReference>
<feature type="disulfide bond" evidence="12">
    <location>
        <begin position="98"/>
        <end position="107"/>
    </location>
</feature>
<dbReference type="FunFam" id="2.60.120.200:FF:000081">
    <property type="entry name" value="Crumbs 1, cell polarity complex component"/>
    <property type="match status" value="1"/>
</dbReference>
<dbReference type="FunFam" id="2.10.25.10:FF:000391">
    <property type="entry name" value="Weary, isoform C"/>
    <property type="match status" value="1"/>
</dbReference>
<feature type="domain" description="EGF-like" evidence="14">
    <location>
        <begin position="879"/>
        <end position="914"/>
    </location>
</feature>
<dbReference type="GO" id="GO:0005509">
    <property type="term" value="F:calcium ion binding"/>
    <property type="evidence" value="ECO:0007669"/>
    <property type="project" value="InterPro"/>
</dbReference>
<evidence type="ECO:0000313" key="16">
    <source>
        <dbReference type="Proteomes" id="UP000008672"/>
    </source>
</evidence>
<keyword evidence="11" id="KW-0325">Glycoprotein</keyword>
<feature type="disulfide bond" evidence="12">
    <location>
        <begin position="700"/>
        <end position="709"/>
    </location>
</feature>
<dbReference type="InterPro" id="IPR001791">
    <property type="entry name" value="Laminin_G"/>
</dbReference>
<dbReference type="Gene3D" id="2.60.120.200">
    <property type="match status" value="2"/>
</dbReference>
<dbReference type="eggNOG" id="KOG1217">
    <property type="taxonomic scope" value="Eukaryota"/>
</dbReference>
<dbReference type="FunFam" id="2.10.25.10:FF:000575">
    <property type="entry name" value="Crumbs, isoform C"/>
    <property type="match status" value="1"/>
</dbReference>
<reference evidence="16" key="1">
    <citation type="submission" date="2011-08" db="EMBL/GenBank/DDBJ databases">
        <title>The draft genome of Latimeria chalumnae.</title>
        <authorList>
            <person name="Di Palma F."/>
            <person name="Alfoldi J."/>
            <person name="Johnson J."/>
            <person name="Berlin A."/>
            <person name="Gnerre S."/>
            <person name="Jaffe D."/>
            <person name="MacCallum I."/>
            <person name="Young S."/>
            <person name="Walker B.J."/>
            <person name="Lander E."/>
            <person name="Lindblad-Toh K."/>
        </authorList>
    </citation>
    <scope>NUCLEOTIDE SEQUENCE [LARGE SCALE GENOMIC DNA]</scope>
    <source>
        <strain evidence="16">Wild caught</strain>
    </source>
</reference>
<feature type="domain" description="EGF-like" evidence="14">
    <location>
        <begin position="224"/>
        <end position="260"/>
    </location>
</feature>
<reference evidence="15" key="3">
    <citation type="submission" date="2025-09" db="UniProtKB">
        <authorList>
            <consortium name="Ensembl"/>
        </authorList>
    </citation>
    <scope>IDENTIFICATION</scope>
</reference>
<dbReference type="EMBL" id="AFYH01131432">
    <property type="status" value="NOT_ANNOTATED_CDS"/>
    <property type="molecule type" value="Genomic_DNA"/>
</dbReference>
<dbReference type="EMBL" id="AFYH01131427">
    <property type="status" value="NOT_ANNOTATED_CDS"/>
    <property type="molecule type" value="Genomic_DNA"/>
</dbReference>
<evidence type="ECO:0000256" key="2">
    <source>
        <dbReference type="ARBA" id="ARBA00022475"/>
    </source>
</evidence>
<dbReference type="Pfam" id="PF02210">
    <property type="entry name" value="Laminin_G_2"/>
    <property type="match status" value="2"/>
</dbReference>
<dbReference type="FunFam" id="2.10.25.10:FF:000334">
    <property type="entry name" value="protein delta homolog 2 isoform X1"/>
    <property type="match status" value="1"/>
</dbReference>
<feature type="disulfide bond" evidence="12">
    <location>
        <begin position="212"/>
        <end position="221"/>
    </location>
</feature>
<dbReference type="FunFam" id="2.10.25.10:FF:000252">
    <property type="entry name" value="Crumbs homolog 1 (Drosophila)"/>
    <property type="match status" value="1"/>
</dbReference>
<feature type="domain" description="EGF-like" evidence="14">
    <location>
        <begin position="110"/>
        <end position="146"/>
    </location>
</feature>
<dbReference type="FunFam" id="2.10.25.10:FF:000012">
    <property type="entry name" value="Delta-like protein"/>
    <property type="match status" value="1"/>
</dbReference>
<proteinExistence type="predicted"/>
<feature type="domain" description="EGF-like" evidence="14">
    <location>
        <begin position="301"/>
        <end position="337"/>
    </location>
</feature>
<dbReference type="Proteomes" id="UP000008672">
    <property type="component" value="Unassembled WGS sequence"/>
</dbReference>
<dbReference type="InterPro" id="IPR018097">
    <property type="entry name" value="EGF_Ca-bd_CS"/>
</dbReference>
<dbReference type="CDD" id="cd00054">
    <property type="entry name" value="EGF_CA"/>
    <property type="match status" value="14"/>
</dbReference>
<dbReference type="SUPFAM" id="SSF57184">
    <property type="entry name" value="Growth factor receptor domain"/>
    <property type="match status" value="1"/>
</dbReference>
<evidence type="ECO:0000256" key="6">
    <source>
        <dbReference type="ARBA" id="ARBA00022737"/>
    </source>
</evidence>
<evidence type="ECO:0000256" key="1">
    <source>
        <dbReference type="ARBA" id="ARBA00004251"/>
    </source>
</evidence>
<keyword evidence="2" id="KW-1003">Cell membrane</keyword>
<dbReference type="PRINTS" id="PR01983">
    <property type="entry name" value="NOTCH"/>
</dbReference>